<evidence type="ECO:0000259" key="4">
    <source>
        <dbReference type="PROSITE" id="PS51898"/>
    </source>
</evidence>
<protein>
    <submittedName>
        <fullName evidence="5">Tyrosine-type recombinase/integrase</fullName>
    </submittedName>
</protein>
<dbReference type="PANTHER" id="PTHR30349">
    <property type="entry name" value="PHAGE INTEGRASE-RELATED"/>
    <property type="match status" value="1"/>
</dbReference>
<dbReference type="Gene3D" id="1.10.443.10">
    <property type="entry name" value="Intergrase catalytic core"/>
    <property type="match status" value="1"/>
</dbReference>
<dbReference type="CDD" id="cd01185">
    <property type="entry name" value="INTN1_C_like"/>
    <property type="match status" value="1"/>
</dbReference>
<keyword evidence="6" id="KW-1185">Reference proteome</keyword>
<evidence type="ECO:0000256" key="1">
    <source>
        <dbReference type="ARBA" id="ARBA00008857"/>
    </source>
</evidence>
<dbReference type="PROSITE" id="PS51898">
    <property type="entry name" value="TYR_RECOMBINASE"/>
    <property type="match status" value="1"/>
</dbReference>
<dbReference type="Pfam" id="PF00589">
    <property type="entry name" value="Phage_integrase"/>
    <property type="match status" value="1"/>
</dbReference>
<comment type="similarity">
    <text evidence="1">Belongs to the 'phage' integrase family.</text>
</comment>
<sequence>MQAMDRHTRAQRKEWLIKQGTGFRQVTCHITGYGRKGKYGEKQRSGDPARPVTIYIRVGFNGMRSEARSTGIVVANKADFDTQSLVIAGDPVNTARLAALKNEIVKVFNERLLMGKSLNPRFILDIALGLATHQDEEYYLMGRTSSGLPVLSLHKPKPKIPTILGAITDYNRIKAKLEGNGLGVLSRKRYEQYGRILTQFVTETYGKNALLEALTPAVEYDLFAYLKGTKKYVHNYAVKIIQFFKSMLTYAHAHRWVDRNVLAALRLSRHHKEVKTLTMADLEKLASRDFVEVTLNQVRDVFLFCCYTGLAYTDVESLAAEHIVRIDEIDCILKDRNKSGVQSFVPLFPEAIALLNRYKDHRVCRLKGVLLPVISNTKMNSALKIIGNIVGIQETLHTHLARKTFTMFAEERGFGLDQMATMLGHTRTTMTEQHYYKRRREPVLKVFKAIYPSGELKRLAS</sequence>
<name>A0A6P1VXQ1_9BACT</name>
<dbReference type="Proteomes" id="UP000464577">
    <property type="component" value="Chromosome"/>
</dbReference>
<gene>
    <name evidence="5" type="ORF">GJR95_24075</name>
</gene>
<evidence type="ECO:0000256" key="3">
    <source>
        <dbReference type="ARBA" id="ARBA00023172"/>
    </source>
</evidence>
<dbReference type="InterPro" id="IPR011010">
    <property type="entry name" value="DNA_brk_join_enz"/>
</dbReference>
<reference evidence="5 6" key="1">
    <citation type="submission" date="2019-11" db="EMBL/GenBank/DDBJ databases">
        <title>Spirosoma endbachense sp. nov., isolated from a natural salt meadow.</title>
        <authorList>
            <person name="Rojas J."/>
            <person name="Ambika Manirajan B."/>
            <person name="Ratering S."/>
            <person name="Suarez C."/>
            <person name="Geissler-Plaum R."/>
            <person name="Schnell S."/>
        </authorList>
    </citation>
    <scope>NUCLEOTIDE SEQUENCE [LARGE SCALE GENOMIC DNA]</scope>
    <source>
        <strain evidence="5 6">I-24</strain>
    </source>
</reference>
<dbReference type="InterPro" id="IPR010998">
    <property type="entry name" value="Integrase_recombinase_N"/>
</dbReference>
<dbReference type="InterPro" id="IPR013762">
    <property type="entry name" value="Integrase-like_cat_sf"/>
</dbReference>
<evidence type="ECO:0000256" key="2">
    <source>
        <dbReference type="ARBA" id="ARBA00023125"/>
    </source>
</evidence>
<dbReference type="GO" id="GO:0006310">
    <property type="term" value="P:DNA recombination"/>
    <property type="evidence" value="ECO:0007669"/>
    <property type="project" value="UniProtKB-KW"/>
</dbReference>
<evidence type="ECO:0000313" key="6">
    <source>
        <dbReference type="Proteomes" id="UP000464577"/>
    </source>
</evidence>
<dbReference type="EMBL" id="CP045997">
    <property type="protein sequence ID" value="QHV97893.1"/>
    <property type="molecule type" value="Genomic_DNA"/>
</dbReference>
<dbReference type="GO" id="GO:0003677">
    <property type="term" value="F:DNA binding"/>
    <property type="evidence" value="ECO:0007669"/>
    <property type="project" value="UniProtKB-KW"/>
</dbReference>
<organism evidence="5 6">
    <name type="scientific">Spirosoma endbachense</name>
    <dbReference type="NCBI Taxonomy" id="2666025"/>
    <lineage>
        <taxon>Bacteria</taxon>
        <taxon>Pseudomonadati</taxon>
        <taxon>Bacteroidota</taxon>
        <taxon>Cytophagia</taxon>
        <taxon>Cytophagales</taxon>
        <taxon>Cytophagaceae</taxon>
        <taxon>Spirosoma</taxon>
    </lineage>
</organism>
<keyword evidence="2" id="KW-0238">DNA-binding</keyword>
<feature type="domain" description="Tyr recombinase" evidence="4">
    <location>
        <begin position="272"/>
        <end position="448"/>
    </location>
</feature>
<dbReference type="KEGG" id="senf:GJR95_24075"/>
<evidence type="ECO:0000313" key="5">
    <source>
        <dbReference type="EMBL" id="QHV97893.1"/>
    </source>
</evidence>
<dbReference type="InterPro" id="IPR050090">
    <property type="entry name" value="Tyrosine_recombinase_XerCD"/>
</dbReference>
<accession>A0A6P1VXQ1</accession>
<dbReference type="AlphaFoldDB" id="A0A6P1VXQ1"/>
<dbReference type="InterPro" id="IPR002104">
    <property type="entry name" value="Integrase_catalytic"/>
</dbReference>
<dbReference type="Gene3D" id="1.10.150.130">
    <property type="match status" value="1"/>
</dbReference>
<keyword evidence="3" id="KW-0233">DNA recombination</keyword>
<dbReference type="PANTHER" id="PTHR30349:SF64">
    <property type="entry name" value="PROPHAGE INTEGRASE INTD-RELATED"/>
    <property type="match status" value="1"/>
</dbReference>
<dbReference type="GO" id="GO:0015074">
    <property type="term" value="P:DNA integration"/>
    <property type="evidence" value="ECO:0007669"/>
    <property type="project" value="InterPro"/>
</dbReference>
<dbReference type="SUPFAM" id="SSF56349">
    <property type="entry name" value="DNA breaking-rejoining enzymes"/>
    <property type="match status" value="1"/>
</dbReference>
<proteinExistence type="inferred from homology"/>